<dbReference type="Gene3D" id="2.40.10.220">
    <property type="entry name" value="predicted glycosyltransferase like domains"/>
    <property type="match status" value="1"/>
</dbReference>
<gene>
    <name evidence="2" type="ORF">dnm_058750</name>
</gene>
<reference evidence="2" key="1">
    <citation type="journal article" date="2021" name="Microb. Physiol.">
        <title>Proteogenomic Insights into the Physiology of Marine, Sulfate-Reducing, Filamentous Desulfonema limicola and Desulfonema magnum.</title>
        <authorList>
            <person name="Schnaars V."/>
            <person name="Wohlbrand L."/>
            <person name="Scheve S."/>
            <person name="Hinrichs C."/>
            <person name="Reinhardt R."/>
            <person name="Rabus R."/>
        </authorList>
    </citation>
    <scope>NUCLEOTIDE SEQUENCE</scope>
    <source>
        <strain evidence="2">4be13</strain>
    </source>
</reference>
<dbReference type="AlphaFoldDB" id="A0A975GR97"/>
<proteinExistence type="predicted"/>
<evidence type="ECO:0000259" key="1">
    <source>
        <dbReference type="Pfam" id="PF07238"/>
    </source>
</evidence>
<name>A0A975GR97_9BACT</name>
<dbReference type="InterPro" id="IPR009875">
    <property type="entry name" value="PilZ_domain"/>
</dbReference>
<accession>A0A975GR97</accession>
<keyword evidence="3" id="KW-1185">Reference proteome</keyword>
<dbReference type="GO" id="GO:0035438">
    <property type="term" value="F:cyclic-di-GMP binding"/>
    <property type="evidence" value="ECO:0007669"/>
    <property type="project" value="InterPro"/>
</dbReference>
<dbReference type="Proteomes" id="UP000663722">
    <property type="component" value="Chromosome"/>
</dbReference>
<dbReference type="SUPFAM" id="SSF141371">
    <property type="entry name" value="PilZ domain-like"/>
    <property type="match status" value="1"/>
</dbReference>
<evidence type="ECO:0000313" key="3">
    <source>
        <dbReference type="Proteomes" id="UP000663722"/>
    </source>
</evidence>
<dbReference type="EMBL" id="CP061800">
    <property type="protein sequence ID" value="QTA89818.1"/>
    <property type="molecule type" value="Genomic_DNA"/>
</dbReference>
<dbReference type="RefSeq" id="WP_207678283.1">
    <property type="nucleotide sequence ID" value="NZ_CP061800.1"/>
</dbReference>
<dbReference type="Pfam" id="PF07238">
    <property type="entry name" value="PilZ"/>
    <property type="match status" value="1"/>
</dbReference>
<organism evidence="2 3">
    <name type="scientific">Desulfonema magnum</name>
    <dbReference type="NCBI Taxonomy" id="45655"/>
    <lineage>
        <taxon>Bacteria</taxon>
        <taxon>Pseudomonadati</taxon>
        <taxon>Thermodesulfobacteriota</taxon>
        <taxon>Desulfobacteria</taxon>
        <taxon>Desulfobacterales</taxon>
        <taxon>Desulfococcaceae</taxon>
        <taxon>Desulfonema</taxon>
    </lineage>
</organism>
<feature type="domain" description="PilZ" evidence="1">
    <location>
        <begin position="10"/>
        <end position="131"/>
    </location>
</feature>
<protein>
    <submittedName>
        <fullName evidence="2">PilZ domain-containing protein</fullName>
    </submittedName>
</protein>
<sequence length="138" mass="15588">MSELKSDKDHREFPRISKEIPIEVSKISYPLPETPGKSYLSKNISIGGICFSLTIPYEPETVLSLKINIPGWESYKKPFSLFLDVSSDAPLTAIGEVVWCRKLSGGPGYEMGVRFVDIYKDDYQALMKYLEAQSDNDK</sequence>
<dbReference type="KEGG" id="dmm:dnm_058750"/>
<evidence type="ECO:0000313" key="2">
    <source>
        <dbReference type="EMBL" id="QTA89818.1"/>
    </source>
</evidence>